<name>A0A1I0BLS4_9BACI</name>
<dbReference type="InterPro" id="IPR029044">
    <property type="entry name" value="Nucleotide-diphossugar_trans"/>
</dbReference>
<dbReference type="AlphaFoldDB" id="A0A1I0BLS4"/>
<protein>
    <submittedName>
        <fullName evidence="1">Spore coat polysaccharide biosynthesis protein SpsF</fullName>
    </submittedName>
</protein>
<dbReference type="RefSeq" id="WP_090868314.1">
    <property type="nucleotide sequence ID" value="NZ_FOHE01000005.1"/>
</dbReference>
<dbReference type="InterPro" id="IPR003329">
    <property type="entry name" value="Cytidylyl_trans"/>
</dbReference>
<evidence type="ECO:0000313" key="2">
    <source>
        <dbReference type="Proteomes" id="UP000198618"/>
    </source>
</evidence>
<dbReference type="Gene3D" id="3.90.550.10">
    <property type="entry name" value="Spore Coat Polysaccharide Biosynthesis Protein SpsA, Chain A"/>
    <property type="match status" value="1"/>
</dbReference>
<dbReference type="Proteomes" id="UP000198618">
    <property type="component" value="Unassembled WGS sequence"/>
</dbReference>
<dbReference type="SUPFAM" id="SSF53448">
    <property type="entry name" value="Nucleotide-diphospho-sugar transferases"/>
    <property type="match status" value="1"/>
</dbReference>
<accession>A0A1I0BLS4</accession>
<organism evidence="1 2">
    <name type="scientific">Oceanobacillus limi</name>
    <dbReference type="NCBI Taxonomy" id="930131"/>
    <lineage>
        <taxon>Bacteria</taxon>
        <taxon>Bacillati</taxon>
        <taxon>Bacillota</taxon>
        <taxon>Bacilli</taxon>
        <taxon>Bacillales</taxon>
        <taxon>Bacillaceae</taxon>
        <taxon>Oceanobacillus</taxon>
    </lineage>
</organism>
<dbReference type="OrthoDB" id="9815559at2"/>
<evidence type="ECO:0000313" key="1">
    <source>
        <dbReference type="EMBL" id="SET07614.1"/>
    </source>
</evidence>
<dbReference type="CDD" id="cd02518">
    <property type="entry name" value="GT2_SpsF"/>
    <property type="match status" value="1"/>
</dbReference>
<dbReference type="EMBL" id="FOHE01000005">
    <property type="protein sequence ID" value="SET07614.1"/>
    <property type="molecule type" value="Genomic_DNA"/>
</dbReference>
<dbReference type="Pfam" id="PF02348">
    <property type="entry name" value="CTP_transf_3"/>
    <property type="match status" value="1"/>
</dbReference>
<dbReference type="PANTHER" id="PTHR42866">
    <property type="entry name" value="3-DEOXY-MANNO-OCTULOSONATE CYTIDYLYLTRANSFERASE"/>
    <property type="match status" value="1"/>
</dbReference>
<dbReference type="GO" id="GO:0005829">
    <property type="term" value="C:cytosol"/>
    <property type="evidence" value="ECO:0007669"/>
    <property type="project" value="TreeGrafter"/>
</dbReference>
<sequence>MKIVAIIQARMGSTRLPGKIMKKVLNKPLFEYQIERVKRSKLIDEIVVATTTKKSEQPIINLCEHLSIPYFRGSEDDVLSRYYEAARKYQADVIVRLTSDCPIIDPVIIDKVVNAFLTNKEKYDYASNTLKRTYPRGMDTEVFPIDVLEKAHNEANFKSEREHVTPYIYNNPLEFNLLSVENSNNASKYRWTVDTKEDLLLISRIISTLYKRNDKFNLKEILELIHQNPNWSKINETVEQKSI</sequence>
<reference evidence="1 2" key="1">
    <citation type="submission" date="2016-10" db="EMBL/GenBank/DDBJ databases">
        <authorList>
            <person name="de Groot N.N."/>
        </authorList>
    </citation>
    <scope>NUCLEOTIDE SEQUENCE [LARGE SCALE GENOMIC DNA]</scope>
    <source>
        <strain evidence="1 2">IBRC-M 10780</strain>
    </source>
</reference>
<dbReference type="STRING" id="930131.SAMN05216389_10572"/>
<dbReference type="PANTHER" id="PTHR42866:SF1">
    <property type="entry name" value="SPORE COAT POLYSACCHARIDE BIOSYNTHESIS PROTEIN SPSF"/>
    <property type="match status" value="1"/>
</dbReference>
<gene>
    <name evidence="1" type="ORF">SAMN05216389_10572</name>
</gene>
<keyword evidence="2" id="KW-1185">Reference proteome</keyword>
<proteinExistence type="predicted"/>